<evidence type="ECO:0008006" key="3">
    <source>
        <dbReference type="Google" id="ProtNLM"/>
    </source>
</evidence>
<organism evidence="1 2">
    <name type="scientific">Tritrichomonas musculus</name>
    <dbReference type="NCBI Taxonomy" id="1915356"/>
    <lineage>
        <taxon>Eukaryota</taxon>
        <taxon>Metamonada</taxon>
        <taxon>Parabasalia</taxon>
        <taxon>Tritrichomonadida</taxon>
        <taxon>Tritrichomonadidae</taxon>
        <taxon>Tritrichomonas</taxon>
    </lineage>
</organism>
<evidence type="ECO:0000313" key="2">
    <source>
        <dbReference type="Proteomes" id="UP001470230"/>
    </source>
</evidence>
<accession>A0ABR2K6Q4</accession>
<name>A0ABR2K6Q4_9EUKA</name>
<sequence>MCANYKDESTFEVPHDPDQLTYLEEFENFPPINSPITEDNCFSRIQDIIYHLSSIISEIKENEDNEENEEVSHIYFNIENLAKCLKELLNIFENEIYGNIDDFLEKSEIIQLLFHLLDYKNGWKISIGTQNSIYILNILALITRNSPYSYCFIDKYVNLLTSLLNSPDLLPRVITIFLYSIDGAPQIIENLILDKDLISRLTIKYFEIKDLPFAGPIFTLISILFDYISFDNIEVYNSCQQYDEDNYGNKLNYKHRNPTEDPNNKNILIKFDYINITCDGLKGRFEFSEKTQNTVTKIFLSLQSLINTLDGIEIKKSIDVNPRNLYPILKILEKYLKCFANKDNFYGIMRYVKNAIDSLFRMPLYFDQSGKIFCQVLAIYNQILNIQPNYFLPSQSAIVTVDYFNNLENQKNEHHLMIPYIDILFEYISKYDMLRLDLLFLLSNLVKFREASYYILLNKLITKNNFYGLMNKLTYSKKENALITLLTIFSFYPKEFYNELSENFNDFIDLVVESVDSTTVNYFIQMFLCVIDRIMSSFPKLLANVDKESLIDCLSSLAANEESNIARDSQSLIEQYFNGEDE</sequence>
<proteinExistence type="predicted"/>
<keyword evidence="2" id="KW-1185">Reference proteome</keyword>
<gene>
    <name evidence="1" type="ORF">M9Y10_037840</name>
</gene>
<dbReference type="Proteomes" id="UP001470230">
    <property type="component" value="Unassembled WGS sequence"/>
</dbReference>
<comment type="caution">
    <text evidence="1">The sequence shown here is derived from an EMBL/GenBank/DDBJ whole genome shotgun (WGS) entry which is preliminary data.</text>
</comment>
<evidence type="ECO:0000313" key="1">
    <source>
        <dbReference type="EMBL" id="KAK8886807.1"/>
    </source>
</evidence>
<reference evidence="1 2" key="1">
    <citation type="submission" date="2024-04" db="EMBL/GenBank/DDBJ databases">
        <title>Tritrichomonas musculus Genome.</title>
        <authorList>
            <person name="Alves-Ferreira E."/>
            <person name="Grigg M."/>
            <person name="Lorenzi H."/>
            <person name="Galac M."/>
        </authorList>
    </citation>
    <scope>NUCLEOTIDE SEQUENCE [LARGE SCALE GENOMIC DNA]</scope>
    <source>
        <strain evidence="1 2">EAF2021</strain>
    </source>
</reference>
<dbReference type="EMBL" id="JAPFFF010000006">
    <property type="protein sequence ID" value="KAK8886807.1"/>
    <property type="molecule type" value="Genomic_DNA"/>
</dbReference>
<protein>
    <recommendedName>
        <fullName evidence="3">SPIN90/Ldb17 leucine-rich domain-containing protein</fullName>
    </recommendedName>
</protein>